<reference evidence="3 4" key="1">
    <citation type="journal article" date="2018" name="Nat. Biotechnol.">
        <title>A standardized bacterial taxonomy based on genome phylogeny substantially revises the tree of life.</title>
        <authorList>
            <person name="Parks D.H."/>
            <person name="Chuvochina M."/>
            <person name="Waite D.W."/>
            <person name="Rinke C."/>
            <person name="Skarshewski A."/>
            <person name="Chaumeil P.A."/>
            <person name="Hugenholtz P."/>
        </authorList>
    </citation>
    <scope>NUCLEOTIDE SEQUENCE [LARGE SCALE GENOMIC DNA]</scope>
    <source>
        <strain evidence="3">UBA9158</strain>
    </source>
</reference>
<dbReference type="InterPro" id="IPR016047">
    <property type="entry name" value="M23ase_b-sheet_dom"/>
</dbReference>
<dbReference type="FunFam" id="2.70.70.10:FF:000003">
    <property type="entry name" value="Murein hydrolase activator EnvC"/>
    <property type="match status" value="1"/>
</dbReference>
<dbReference type="Proteomes" id="UP000259273">
    <property type="component" value="Unassembled WGS sequence"/>
</dbReference>
<dbReference type="PANTHER" id="PTHR21666:SF270">
    <property type="entry name" value="MUREIN HYDROLASE ACTIVATOR ENVC"/>
    <property type="match status" value="1"/>
</dbReference>
<evidence type="ECO:0000256" key="1">
    <source>
        <dbReference type="SAM" id="Coils"/>
    </source>
</evidence>
<proteinExistence type="predicted"/>
<dbReference type="SUPFAM" id="SSF51261">
    <property type="entry name" value="Duplicated hybrid motif"/>
    <property type="match status" value="1"/>
</dbReference>
<dbReference type="Gene3D" id="6.10.250.3150">
    <property type="match status" value="1"/>
</dbReference>
<dbReference type="PANTHER" id="PTHR21666">
    <property type="entry name" value="PEPTIDASE-RELATED"/>
    <property type="match status" value="1"/>
</dbReference>
<feature type="non-terminal residue" evidence="3">
    <location>
        <position position="1"/>
    </location>
</feature>
<comment type="caution">
    <text evidence="3">The sequence shown here is derived from an EMBL/GenBank/DDBJ whole genome shotgun (WGS) entry which is preliminary data.</text>
</comment>
<feature type="coiled-coil region" evidence="1">
    <location>
        <begin position="69"/>
        <end position="141"/>
    </location>
</feature>
<name>A0A3C1KLE2_9GAMM</name>
<gene>
    <name evidence="3" type="ORF">DCP75_07395</name>
</gene>
<sequence length="279" mass="31049">ARDSQQVRIGTELRAAWQMGQQGTLKVLLNQESPHTVARAMAYYRYFFQARNELVVTYRATLAELATVAARSEAAARQLGEQRAELQSQQEALLASRAEREQAIAALATNIRNKDDELQQLERDREELEQLLESIKQAIVEIELPADYKPFASRKGSMTWPVDARRNNSFGASRGLGGMRWQGINLTADEGSTVRAIHHGRVVFADWLRGSGLLLIVDHGDGYMSLYAHNQSLLKEVGEWVAPGTPVSTVGSSGGLERAALYFEIRKDGKPLDPVAWCR</sequence>
<protein>
    <recommendedName>
        <fullName evidence="2">M23ase beta-sheet core domain-containing protein</fullName>
    </recommendedName>
</protein>
<evidence type="ECO:0000313" key="4">
    <source>
        <dbReference type="Proteomes" id="UP000259273"/>
    </source>
</evidence>
<evidence type="ECO:0000313" key="3">
    <source>
        <dbReference type="EMBL" id="HAN27530.1"/>
    </source>
</evidence>
<organism evidence="3 4">
    <name type="scientific">Haliea salexigens</name>
    <dbReference type="NCBI Taxonomy" id="287487"/>
    <lineage>
        <taxon>Bacteria</taxon>
        <taxon>Pseudomonadati</taxon>
        <taxon>Pseudomonadota</taxon>
        <taxon>Gammaproteobacteria</taxon>
        <taxon>Cellvibrionales</taxon>
        <taxon>Halieaceae</taxon>
        <taxon>Haliea</taxon>
    </lineage>
</organism>
<dbReference type="CDD" id="cd12797">
    <property type="entry name" value="M23_peptidase"/>
    <property type="match status" value="1"/>
</dbReference>
<dbReference type="Pfam" id="PF01551">
    <property type="entry name" value="Peptidase_M23"/>
    <property type="match status" value="1"/>
</dbReference>
<dbReference type="InterPro" id="IPR011055">
    <property type="entry name" value="Dup_hybrid_motif"/>
</dbReference>
<evidence type="ECO:0000259" key="2">
    <source>
        <dbReference type="Pfam" id="PF01551"/>
    </source>
</evidence>
<dbReference type="AlphaFoldDB" id="A0A3C1KLE2"/>
<feature type="domain" description="M23ase beta-sheet core" evidence="2">
    <location>
        <begin position="181"/>
        <end position="274"/>
    </location>
</feature>
<dbReference type="InterPro" id="IPR050570">
    <property type="entry name" value="Cell_wall_metabolism_enzyme"/>
</dbReference>
<dbReference type="STRING" id="1121937.GCA_000423125_02898"/>
<dbReference type="EMBL" id="DMND01000103">
    <property type="protein sequence ID" value="HAN27530.1"/>
    <property type="molecule type" value="Genomic_DNA"/>
</dbReference>
<accession>A0A3C1KLE2</accession>
<dbReference type="GO" id="GO:0004222">
    <property type="term" value="F:metalloendopeptidase activity"/>
    <property type="evidence" value="ECO:0007669"/>
    <property type="project" value="TreeGrafter"/>
</dbReference>
<keyword evidence="1" id="KW-0175">Coiled coil</keyword>
<dbReference type="Gene3D" id="2.70.70.10">
    <property type="entry name" value="Glucose Permease (Domain IIA)"/>
    <property type="match status" value="1"/>
</dbReference>